<protein>
    <submittedName>
        <fullName evidence="6">Sigma 54-interacting transcriptional regulator</fullName>
    </submittedName>
</protein>
<dbReference type="SMART" id="SM00091">
    <property type="entry name" value="PAS"/>
    <property type="match status" value="2"/>
</dbReference>
<organism evidence="6 7">
    <name type="scientific">Psychrobacillus mangrovi</name>
    <dbReference type="NCBI Taxonomy" id="3117745"/>
    <lineage>
        <taxon>Bacteria</taxon>
        <taxon>Bacillati</taxon>
        <taxon>Bacillota</taxon>
        <taxon>Bacilli</taxon>
        <taxon>Bacillales</taxon>
        <taxon>Bacillaceae</taxon>
        <taxon>Psychrobacillus</taxon>
    </lineage>
</organism>
<keyword evidence="4" id="KW-0804">Transcription</keyword>
<dbReference type="Gene3D" id="3.30.450.20">
    <property type="entry name" value="PAS domain"/>
    <property type="match status" value="2"/>
</dbReference>
<dbReference type="PANTHER" id="PTHR32071:SF74">
    <property type="entry name" value="TRANSCRIPTIONAL ACTIVATOR ROCR"/>
    <property type="match status" value="1"/>
</dbReference>
<keyword evidence="7" id="KW-1185">Reference proteome</keyword>
<evidence type="ECO:0000256" key="2">
    <source>
        <dbReference type="ARBA" id="ARBA00022840"/>
    </source>
</evidence>
<dbReference type="RefSeq" id="WP_336496272.1">
    <property type="nucleotide sequence ID" value="NZ_JBAWSY010000002.1"/>
</dbReference>
<sequence>MKHLSTNIGFEKIAPSLFEGVIIADLEGFITSVNKAVLDYFPKLTKSDLIGKPLNFLIHSKDLDLFMVNKQDMRNITISIGLNHLLANFRCIDKENILIVFKNITALQNTLNELNEANNQLRLFHNILDRVEEGVCFIDNNQKIVFYNKKLGELDSKEPSGVREEPYESVFKKATFKVDPLLNSLVEERKVIQNESFFSNSGKKYTVSNTSEPLFLGNKKIGALSIVRDFSKTDMIVSDMIQMKFEESYTQAVKEIDQEIITPPSLTSINKTMQKIFGDIESVSNSSSNVLVYGEKGVGKNFIASHITKNRPFFNLNCGAISSPLLEKTLFGDSKSTGLLLALANGGTILLDEVNAIDVSLQEKLLRVLRDHKLLVDNGTSEVPINIRFISLMNEKPEIALKNNHLLEEMFYILAGVSMRVPSLRERKEDIPLLIEHFLKKQFMLHENSISISEEALEILLKYNFPGNIRQLEYIIEGATALLGNGTIITAEHLPVYILKEQSALAVVDSTITYKPSSLSLTEQVESFEKEIIANTLKNTNFHITNAAEKLGITRQSLNYKIKKYEITIMRGEI</sequence>
<feature type="domain" description="Sigma-54 factor interaction" evidence="5">
    <location>
        <begin position="266"/>
        <end position="481"/>
    </location>
</feature>
<dbReference type="PRINTS" id="PR01590">
    <property type="entry name" value="HTHFIS"/>
</dbReference>
<dbReference type="Pfam" id="PF13426">
    <property type="entry name" value="PAS_9"/>
    <property type="match status" value="1"/>
</dbReference>
<reference evidence="6 7" key="1">
    <citation type="submission" date="2024-01" db="EMBL/GenBank/DDBJ databases">
        <title>Seven novel Bacillus-like species.</title>
        <authorList>
            <person name="Liu G."/>
        </authorList>
    </citation>
    <scope>NUCLEOTIDE SEQUENCE [LARGE SCALE GENOMIC DNA]</scope>
    <source>
        <strain evidence="6 7">FJAT-51614</strain>
    </source>
</reference>
<evidence type="ECO:0000256" key="4">
    <source>
        <dbReference type="ARBA" id="ARBA00023163"/>
    </source>
</evidence>
<dbReference type="Gene3D" id="1.10.10.60">
    <property type="entry name" value="Homeodomain-like"/>
    <property type="match status" value="1"/>
</dbReference>
<dbReference type="SUPFAM" id="SSF52540">
    <property type="entry name" value="P-loop containing nucleoside triphosphate hydrolases"/>
    <property type="match status" value="1"/>
</dbReference>
<evidence type="ECO:0000313" key="6">
    <source>
        <dbReference type="EMBL" id="MEI4768717.1"/>
    </source>
</evidence>
<dbReference type="InterPro" id="IPR035965">
    <property type="entry name" value="PAS-like_dom_sf"/>
</dbReference>
<comment type="caution">
    <text evidence="6">The sequence shown here is derived from an EMBL/GenBank/DDBJ whole genome shotgun (WGS) entry which is preliminary data.</text>
</comment>
<dbReference type="Pfam" id="PF25601">
    <property type="entry name" value="AAA_lid_14"/>
    <property type="match status" value="1"/>
</dbReference>
<keyword evidence="1" id="KW-0547">Nucleotide-binding</keyword>
<dbReference type="InterPro" id="IPR002078">
    <property type="entry name" value="Sigma_54_int"/>
</dbReference>
<dbReference type="PROSITE" id="PS50045">
    <property type="entry name" value="SIGMA54_INTERACT_4"/>
    <property type="match status" value="1"/>
</dbReference>
<accession>A0ABU8F373</accession>
<dbReference type="SUPFAM" id="SSF55785">
    <property type="entry name" value="PYP-like sensor domain (PAS domain)"/>
    <property type="match status" value="2"/>
</dbReference>
<dbReference type="Pfam" id="PF00158">
    <property type="entry name" value="Sigma54_activat"/>
    <property type="match status" value="1"/>
</dbReference>
<dbReference type="Gene3D" id="3.40.50.300">
    <property type="entry name" value="P-loop containing nucleotide triphosphate hydrolases"/>
    <property type="match status" value="1"/>
</dbReference>
<dbReference type="CDD" id="cd00009">
    <property type="entry name" value="AAA"/>
    <property type="match status" value="1"/>
</dbReference>
<evidence type="ECO:0000256" key="1">
    <source>
        <dbReference type="ARBA" id="ARBA00022741"/>
    </source>
</evidence>
<evidence type="ECO:0000259" key="5">
    <source>
        <dbReference type="PROSITE" id="PS50045"/>
    </source>
</evidence>
<keyword evidence="2" id="KW-0067">ATP-binding</keyword>
<dbReference type="InterPro" id="IPR058031">
    <property type="entry name" value="AAA_lid_NorR"/>
</dbReference>
<dbReference type="InterPro" id="IPR002197">
    <property type="entry name" value="HTH_Fis"/>
</dbReference>
<dbReference type="InterPro" id="IPR027417">
    <property type="entry name" value="P-loop_NTPase"/>
</dbReference>
<dbReference type="EMBL" id="JBAWSY010000002">
    <property type="protein sequence ID" value="MEI4768717.1"/>
    <property type="molecule type" value="Genomic_DNA"/>
</dbReference>
<dbReference type="Gene3D" id="1.10.8.60">
    <property type="match status" value="1"/>
</dbReference>
<dbReference type="SUPFAM" id="SSF46689">
    <property type="entry name" value="Homeodomain-like"/>
    <property type="match status" value="1"/>
</dbReference>
<keyword evidence="3" id="KW-0805">Transcription regulation</keyword>
<dbReference type="PANTHER" id="PTHR32071">
    <property type="entry name" value="TRANSCRIPTIONAL REGULATORY PROTEIN"/>
    <property type="match status" value="1"/>
</dbReference>
<dbReference type="InterPro" id="IPR009057">
    <property type="entry name" value="Homeodomain-like_sf"/>
</dbReference>
<dbReference type="InterPro" id="IPR000014">
    <property type="entry name" value="PAS"/>
</dbReference>
<dbReference type="Pfam" id="PF02954">
    <property type="entry name" value="HTH_8"/>
    <property type="match status" value="1"/>
</dbReference>
<dbReference type="Proteomes" id="UP001364890">
    <property type="component" value="Unassembled WGS sequence"/>
</dbReference>
<evidence type="ECO:0000313" key="7">
    <source>
        <dbReference type="Proteomes" id="UP001364890"/>
    </source>
</evidence>
<gene>
    <name evidence="6" type="ORF">WAX74_03470</name>
</gene>
<name>A0ABU8F373_9BACI</name>
<evidence type="ECO:0000256" key="3">
    <source>
        <dbReference type="ARBA" id="ARBA00023015"/>
    </source>
</evidence>
<dbReference type="CDD" id="cd00130">
    <property type="entry name" value="PAS"/>
    <property type="match status" value="1"/>
</dbReference>
<proteinExistence type="predicted"/>